<evidence type="ECO:0000313" key="8">
    <source>
        <dbReference type="Proteomes" id="UP000664534"/>
    </source>
</evidence>
<feature type="compositionally biased region" description="Basic and acidic residues" evidence="4">
    <location>
        <begin position="490"/>
        <end position="501"/>
    </location>
</feature>
<dbReference type="SMART" id="SM00240">
    <property type="entry name" value="FHA"/>
    <property type="match status" value="1"/>
</dbReference>
<organism evidence="7 8">
    <name type="scientific">Imshaugia aleurites</name>
    <dbReference type="NCBI Taxonomy" id="172621"/>
    <lineage>
        <taxon>Eukaryota</taxon>
        <taxon>Fungi</taxon>
        <taxon>Dikarya</taxon>
        <taxon>Ascomycota</taxon>
        <taxon>Pezizomycotina</taxon>
        <taxon>Lecanoromycetes</taxon>
        <taxon>OSLEUM clade</taxon>
        <taxon>Lecanoromycetidae</taxon>
        <taxon>Lecanorales</taxon>
        <taxon>Lecanorineae</taxon>
        <taxon>Parmeliaceae</taxon>
        <taxon>Imshaugia</taxon>
    </lineage>
</organism>
<dbReference type="GO" id="GO:0004674">
    <property type="term" value="F:protein serine/threonine kinase activity"/>
    <property type="evidence" value="ECO:0007669"/>
    <property type="project" value="UniProtKB-EC"/>
</dbReference>
<evidence type="ECO:0000256" key="1">
    <source>
        <dbReference type="ARBA" id="ARBA00005575"/>
    </source>
</evidence>
<evidence type="ECO:0000256" key="2">
    <source>
        <dbReference type="ARBA" id="ARBA00047899"/>
    </source>
</evidence>
<comment type="caution">
    <text evidence="7">The sequence shown here is derived from an EMBL/GenBank/DDBJ whole genome shotgun (WGS) entry which is preliminary data.</text>
</comment>
<comment type="catalytic activity">
    <reaction evidence="3">
        <text>L-seryl-[protein] + ATP = O-phospho-L-seryl-[protein] + ADP + H(+)</text>
        <dbReference type="Rhea" id="RHEA:17989"/>
        <dbReference type="Rhea" id="RHEA-COMP:9863"/>
        <dbReference type="Rhea" id="RHEA-COMP:11604"/>
        <dbReference type="ChEBI" id="CHEBI:15378"/>
        <dbReference type="ChEBI" id="CHEBI:29999"/>
        <dbReference type="ChEBI" id="CHEBI:30616"/>
        <dbReference type="ChEBI" id="CHEBI:83421"/>
        <dbReference type="ChEBI" id="CHEBI:456216"/>
        <dbReference type="EC" id="2.7.11.1"/>
    </reaction>
</comment>
<dbReference type="SUPFAM" id="SSF49879">
    <property type="entry name" value="SMAD/FHA domain"/>
    <property type="match status" value="1"/>
</dbReference>
<feature type="compositionally biased region" description="Polar residues" evidence="4">
    <location>
        <begin position="479"/>
        <end position="489"/>
    </location>
</feature>
<dbReference type="GO" id="GO:0005524">
    <property type="term" value="F:ATP binding"/>
    <property type="evidence" value="ECO:0007669"/>
    <property type="project" value="InterPro"/>
</dbReference>
<dbReference type="Proteomes" id="UP000664534">
    <property type="component" value="Unassembled WGS sequence"/>
</dbReference>
<dbReference type="OrthoDB" id="4062651at2759"/>
<dbReference type="InterPro" id="IPR011009">
    <property type="entry name" value="Kinase-like_dom_sf"/>
</dbReference>
<sequence length="512" mass="57151">MDKPIFTLHPVTDAALDVLKDPRNANLLVQVDPKGNDNAASPGETSALSLTLGRAPKTGTNFIIGRHHDADIVLTDPAVSARHCTISVSDLGVPVLHEQSTNGTLINGKHCNNQSLEIQNGMQIDIRDAAFDIRVPWRGIYQQDYEYQARRANESRARTPLQSLPSRSAPTHVGWVEPLGPYTLTNTFIDSLKLKRREVSRTEIVRKDRSFFAAKRFNREAVGRQELRVWQKIIDHKLEHPNIIHLKEILDCEPGPVLIMELLPMGNFAEIFREKGTLVSHDIALSVMKQLLSALGYLHKLSIVHTSIQLENLLVSSEQPIRIKLTGFEFSCCGEQVSCSKSVCPAPELWEKIYRGGVAPSIWEQVLTTRGYVERRPKPSCASPVDIWSAGVVCSQLTLGKAPCYLESRKSSDEQAADYVDLLLAARSESSTERSEVWVQKLGLSPKPIPASLLTFLQRLLDPEPDSRATAEDCLASPWLTQHTQNLTDNAKEPPMEESDRKRRRLNSASIE</sequence>
<dbReference type="Gene3D" id="1.10.510.10">
    <property type="entry name" value="Transferase(Phosphotransferase) domain 1"/>
    <property type="match status" value="1"/>
</dbReference>
<dbReference type="EMBL" id="CAJPDT010000125">
    <property type="protein sequence ID" value="CAF9939935.1"/>
    <property type="molecule type" value="Genomic_DNA"/>
</dbReference>
<dbReference type="GO" id="GO:0044773">
    <property type="term" value="P:mitotic DNA damage checkpoint signaling"/>
    <property type="evidence" value="ECO:0007669"/>
    <property type="project" value="TreeGrafter"/>
</dbReference>
<dbReference type="InterPro" id="IPR008984">
    <property type="entry name" value="SMAD_FHA_dom_sf"/>
</dbReference>
<dbReference type="Pfam" id="PF00498">
    <property type="entry name" value="FHA"/>
    <property type="match status" value="1"/>
</dbReference>
<dbReference type="SMART" id="SM00220">
    <property type="entry name" value="S_TKc"/>
    <property type="match status" value="1"/>
</dbReference>
<dbReference type="PANTHER" id="PTHR44167:SF30">
    <property type="entry name" value="PHOSPHORYLASE KINASE"/>
    <property type="match status" value="1"/>
</dbReference>
<evidence type="ECO:0000259" key="5">
    <source>
        <dbReference type="PROSITE" id="PS50006"/>
    </source>
</evidence>
<dbReference type="Gene3D" id="2.60.200.20">
    <property type="match status" value="1"/>
</dbReference>
<evidence type="ECO:0000256" key="3">
    <source>
        <dbReference type="ARBA" id="ARBA00048679"/>
    </source>
</evidence>
<evidence type="ECO:0000313" key="7">
    <source>
        <dbReference type="EMBL" id="CAF9939935.1"/>
    </source>
</evidence>
<dbReference type="PROSITE" id="PS50011">
    <property type="entry name" value="PROTEIN_KINASE_DOM"/>
    <property type="match status" value="1"/>
</dbReference>
<keyword evidence="8" id="KW-1185">Reference proteome</keyword>
<feature type="domain" description="FHA" evidence="5">
    <location>
        <begin position="62"/>
        <end position="111"/>
    </location>
</feature>
<dbReference type="SUPFAM" id="SSF56112">
    <property type="entry name" value="Protein kinase-like (PK-like)"/>
    <property type="match status" value="1"/>
</dbReference>
<dbReference type="CDD" id="cd00060">
    <property type="entry name" value="FHA"/>
    <property type="match status" value="1"/>
</dbReference>
<comment type="similarity">
    <text evidence="1">Belongs to the protein kinase superfamily. CAMK Ser/Thr protein kinase family. CHEK2 subfamily.</text>
</comment>
<evidence type="ECO:0000256" key="4">
    <source>
        <dbReference type="SAM" id="MobiDB-lite"/>
    </source>
</evidence>
<dbReference type="InterPro" id="IPR000253">
    <property type="entry name" value="FHA_dom"/>
</dbReference>
<reference evidence="7" key="1">
    <citation type="submission" date="2021-03" db="EMBL/GenBank/DDBJ databases">
        <authorList>
            <person name="Tagirdzhanova G."/>
        </authorList>
    </citation>
    <scope>NUCLEOTIDE SEQUENCE</scope>
</reference>
<feature type="domain" description="Protein kinase" evidence="6">
    <location>
        <begin position="173"/>
        <end position="480"/>
    </location>
</feature>
<dbReference type="PROSITE" id="PS50006">
    <property type="entry name" value="FHA_DOMAIN"/>
    <property type="match status" value="1"/>
</dbReference>
<dbReference type="PANTHER" id="PTHR44167">
    <property type="entry name" value="OVARIAN-SPECIFIC SERINE/THREONINE-PROTEIN KINASE LOK-RELATED"/>
    <property type="match status" value="1"/>
</dbReference>
<dbReference type="AlphaFoldDB" id="A0A8H3PGP8"/>
<accession>A0A8H3PGP8</accession>
<protein>
    <submittedName>
        <fullName evidence="7">Uncharacterized protein</fullName>
    </submittedName>
</protein>
<dbReference type="GO" id="GO:0005634">
    <property type="term" value="C:nucleus"/>
    <property type="evidence" value="ECO:0007669"/>
    <property type="project" value="TreeGrafter"/>
</dbReference>
<name>A0A8H3PGP8_9LECA</name>
<proteinExistence type="inferred from homology"/>
<dbReference type="InterPro" id="IPR000719">
    <property type="entry name" value="Prot_kinase_dom"/>
</dbReference>
<evidence type="ECO:0000259" key="6">
    <source>
        <dbReference type="PROSITE" id="PS50011"/>
    </source>
</evidence>
<feature type="region of interest" description="Disordered" evidence="4">
    <location>
        <begin position="473"/>
        <end position="512"/>
    </location>
</feature>
<comment type="catalytic activity">
    <reaction evidence="2">
        <text>L-threonyl-[protein] + ATP = O-phospho-L-threonyl-[protein] + ADP + H(+)</text>
        <dbReference type="Rhea" id="RHEA:46608"/>
        <dbReference type="Rhea" id="RHEA-COMP:11060"/>
        <dbReference type="Rhea" id="RHEA-COMP:11605"/>
        <dbReference type="ChEBI" id="CHEBI:15378"/>
        <dbReference type="ChEBI" id="CHEBI:30013"/>
        <dbReference type="ChEBI" id="CHEBI:30616"/>
        <dbReference type="ChEBI" id="CHEBI:61977"/>
        <dbReference type="ChEBI" id="CHEBI:456216"/>
        <dbReference type="EC" id="2.7.11.1"/>
    </reaction>
</comment>
<gene>
    <name evidence="7" type="ORF">IMSHALPRED_001687</name>
</gene>
<dbReference type="Pfam" id="PF00069">
    <property type="entry name" value="Pkinase"/>
    <property type="match status" value="1"/>
</dbReference>